<feature type="domain" description="Sphingomyelin synthase-like" evidence="11">
    <location>
        <begin position="458"/>
        <end position="536"/>
    </location>
</feature>
<evidence type="ECO:0000256" key="10">
    <source>
        <dbReference type="SAM" id="Phobius"/>
    </source>
</evidence>
<keyword evidence="3" id="KW-0808">Transferase</keyword>
<dbReference type="Proteomes" id="UP000515146">
    <property type="component" value="Unplaced"/>
</dbReference>
<keyword evidence="12" id="KW-1185">Reference proteome</keyword>
<evidence type="ECO:0000259" key="11">
    <source>
        <dbReference type="Pfam" id="PF14360"/>
    </source>
</evidence>
<feature type="compositionally biased region" description="Low complexity" evidence="9">
    <location>
        <begin position="132"/>
        <end position="146"/>
    </location>
</feature>
<evidence type="ECO:0000256" key="3">
    <source>
        <dbReference type="ARBA" id="ARBA00022679"/>
    </source>
</evidence>
<dbReference type="GO" id="GO:0047493">
    <property type="term" value="F:ceramide cholinephosphotransferase activity"/>
    <property type="evidence" value="ECO:0007669"/>
    <property type="project" value="TreeGrafter"/>
</dbReference>
<dbReference type="PANTHER" id="PTHR21290:SF27">
    <property type="entry name" value="PHOSPHATIDYLCHOLINE:CERAMIDE CHOLINEPHOSPHOTRANSFERASE 1"/>
    <property type="match status" value="1"/>
</dbReference>
<reference evidence="13" key="1">
    <citation type="submission" date="2025-08" db="UniProtKB">
        <authorList>
            <consortium name="RefSeq"/>
        </authorList>
    </citation>
    <scope>IDENTIFICATION</scope>
    <source>
        <strain evidence="13">Airmid</strain>
    </source>
</reference>
<dbReference type="GO" id="GO:0005789">
    <property type="term" value="C:endoplasmic reticulum membrane"/>
    <property type="evidence" value="ECO:0007669"/>
    <property type="project" value="TreeGrafter"/>
</dbReference>
<evidence type="ECO:0000313" key="13">
    <source>
        <dbReference type="RefSeq" id="XP_027200689.1"/>
    </source>
</evidence>
<feature type="transmembrane region" description="Helical" evidence="10">
    <location>
        <begin position="457"/>
        <end position="477"/>
    </location>
</feature>
<keyword evidence="4 10" id="KW-0812">Transmembrane</keyword>
<dbReference type="GO" id="GO:0046513">
    <property type="term" value="P:ceramide biosynthetic process"/>
    <property type="evidence" value="ECO:0007669"/>
    <property type="project" value="TreeGrafter"/>
</dbReference>
<sequence>MNYSKDILTATTTPRLRQLQSSSSTSTISSSSVSNNQHYHQNNKHNNSNVSNNFNNILANSHQLKNGYNNNNNNLADIVQQLTFISSPLPSTHQTSKDPIIEQTTTNIMMSTNSDGNMVKGGSGGGGGIITNNISDNNNRKTNSNKLSDKQVKIGEIEPLLSQATTTSSSNSTSATISPIHETYNAANKTTVIIHDNSNNNNHHYHQNDGQSSSSSSSSSSSVHLTMDHGLSPHHRNNNNNNNGLIHHQHNHHHHNIHNENDLLNSINEEESSSLLMSTPDNNYNHHLHSHYTVIRTQSLKNIILLNLLSMVFVSLNMTLNLLVISVIHERIPMQEPHLPDIAFDILPDHRHFLDISEYVIVIQTVCIGLLLFFHKHRSTILRRICIILGIIYFFRALCLASTQLPLASKNYSCSPQLKNSSQYENITSLQFIEIIVSRVFYMSLGMGLSINGHHTFCGDYIFSGHTVILVLTYLIQQEYLLPSRRRTLAWRCVDIIQIIMTVTSIICILIARGHYFIDIIIAYYVTTRIFWIYHTLCSFSAINLKSTSNHLNRVWWWPIFVYLENIRVIPNHHSQQLSNHYSHSKHHHHHHLKNDDYYRVNQVQRIFEWPLPWPKRFAHRKHHHRSHQFTA</sequence>
<dbReference type="PANTHER" id="PTHR21290">
    <property type="entry name" value="SPHINGOMYELIN SYNTHETASE"/>
    <property type="match status" value="1"/>
</dbReference>
<evidence type="ECO:0000256" key="5">
    <source>
        <dbReference type="ARBA" id="ARBA00022919"/>
    </source>
</evidence>
<dbReference type="KEGG" id="dpte:113794756"/>
<accession>A0A6P6Y829</accession>
<dbReference type="GO" id="GO:0033188">
    <property type="term" value="F:sphingomyelin synthase activity"/>
    <property type="evidence" value="ECO:0007669"/>
    <property type="project" value="TreeGrafter"/>
</dbReference>
<dbReference type="InterPro" id="IPR045221">
    <property type="entry name" value="Sphingomyelin_synth-like"/>
</dbReference>
<dbReference type="GO" id="GO:0005886">
    <property type="term" value="C:plasma membrane"/>
    <property type="evidence" value="ECO:0007669"/>
    <property type="project" value="TreeGrafter"/>
</dbReference>
<comment type="similarity">
    <text evidence="2">Belongs to the sphingomyelin synthase family.</text>
</comment>
<feature type="region of interest" description="Disordered" evidence="9">
    <location>
        <begin position="132"/>
        <end position="151"/>
    </location>
</feature>
<evidence type="ECO:0000256" key="6">
    <source>
        <dbReference type="ARBA" id="ARBA00022989"/>
    </source>
</evidence>
<feature type="transmembrane region" description="Helical" evidence="10">
    <location>
        <begin position="489"/>
        <end position="511"/>
    </location>
</feature>
<dbReference type="AlphaFoldDB" id="A0A6P6Y829"/>
<feature type="compositionally biased region" description="Low complexity" evidence="9">
    <location>
        <begin position="21"/>
        <end position="54"/>
    </location>
</feature>
<organism evidence="12 13">
    <name type="scientific">Dermatophagoides pteronyssinus</name>
    <name type="common">European house dust mite</name>
    <dbReference type="NCBI Taxonomy" id="6956"/>
    <lineage>
        <taxon>Eukaryota</taxon>
        <taxon>Metazoa</taxon>
        <taxon>Ecdysozoa</taxon>
        <taxon>Arthropoda</taxon>
        <taxon>Chelicerata</taxon>
        <taxon>Arachnida</taxon>
        <taxon>Acari</taxon>
        <taxon>Acariformes</taxon>
        <taxon>Sarcoptiformes</taxon>
        <taxon>Astigmata</taxon>
        <taxon>Psoroptidia</taxon>
        <taxon>Analgoidea</taxon>
        <taxon>Pyroglyphidae</taxon>
        <taxon>Dermatophagoidinae</taxon>
        <taxon>Dermatophagoides</taxon>
    </lineage>
</organism>
<evidence type="ECO:0000256" key="9">
    <source>
        <dbReference type="SAM" id="MobiDB-lite"/>
    </source>
</evidence>
<dbReference type="RefSeq" id="XP_027200689.1">
    <property type="nucleotide sequence ID" value="XM_027344888.1"/>
</dbReference>
<evidence type="ECO:0000256" key="4">
    <source>
        <dbReference type="ARBA" id="ARBA00022692"/>
    </source>
</evidence>
<evidence type="ECO:0000256" key="8">
    <source>
        <dbReference type="ARBA" id="ARBA00023136"/>
    </source>
</evidence>
<feature type="transmembrane region" description="Helical" evidence="10">
    <location>
        <begin position="356"/>
        <end position="374"/>
    </location>
</feature>
<gene>
    <name evidence="13" type="primary">LOC113794756</name>
</gene>
<keyword evidence="7" id="KW-0443">Lipid metabolism</keyword>
<dbReference type="OrthoDB" id="422827at2759"/>
<feature type="transmembrane region" description="Helical" evidence="10">
    <location>
        <begin position="304"/>
        <end position="328"/>
    </location>
</feature>
<keyword evidence="5" id="KW-0746">Sphingolipid metabolism</keyword>
<feature type="compositionally biased region" description="Low complexity" evidence="9">
    <location>
        <begin position="212"/>
        <end position="222"/>
    </location>
</feature>
<dbReference type="GO" id="GO:0000139">
    <property type="term" value="C:Golgi membrane"/>
    <property type="evidence" value="ECO:0007669"/>
    <property type="project" value="TreeGrafter"/>
</dbReference>
<protein>
    <submittedName>
        <fullName evidence="13">Phosphatidylcholine:ceramide cholinephosphotransferase 1-like</fullName>
    </submittedName>
</protein>
<feature type="transmembrane region" description="Helical" evidence="10">
    <location>
        <begin position="386"/>
        <end position="407"/>
    </location>
</feature>
<evidence type="ECO:0000256" key="2">
    <source>
        <dbReference type="ARBA" id="ARBA00005441"/>
    </source>
</evidence>
<evidence type="ECO:0000256" key="7">
    <source>
        <dbReference type="ARBA" id="ARBA00023098"/>
    </source>
</evidence>
<proteinExistence type="inferred from homology"/>
<feature type="region of interest" description="Disordered" evidence="9">
    <location>
        <begin position="16"/>
        <end position="54"/>
    </location>
</feature>
<feature type="region of interest" description="Disordered" evidence="9">
    <location>
        <begin position="195"/>
        <end position="254"/>
    </location>
</feature>
<keyword evidence="6 10" id="KW-1133">Transmembrane helix</keyword>
<dbReference type="InterPro" id="IPR025749">
    <property type="entry name" value="Sphingomyelin_synth-like_dom"/>
</dbReference>
<name>A0A6P6Y829_DERPT</name>
<evidence type="ECO:0000313" key="12">
    <source>
        <dbReference type="Proteomes" id="UP000515146"/>
    </source>
</evidence>
<dbReference type="GO" id="GO:0006686">
    <property type="term" value="P:sphingomyelin biosynthetic process"/>
    <property type="evidence" value="ECO:0007669"/>
    <property type="project" value="TreeGrafter"/>
</dbReference>
<feature type="transmembrane region" description="Helical" evidence="10">
    <location>
        <begin position="516"/>
        <end position="534"/>
    </location>
</feature>
<dbReference type="Pfam" id="PF14360">
    <property type="entry name" value="PAP2_C"/>
    <property type="match status" value="1"/>
</dbReference>
<keyword evidence="8 10" id="KW-0472">Membrane</keyword>
<evidence type="ECO:0000256" key="1">
    <source>
        <dbReference type="ARBA" id="ARBA00004141"/>
    </source>
</evidence>
<comment type="subcellular location">
    <subcellularLocation>
        <location evidence="1">Membrane</location>
        <topology evidence="1">Multi-pass membrane protein</topology>
    </subcellularLocation>
</comment>
<dbReference type="InParanoid" id="A0A6P6Y829"/>